<dbReference type="OrthoDB" id="512705at2"/>
<evidence type="ECO:0008006" key="4">
    <source>
        <dbReference type="Google" id="ProtNLM"/>
    </source>
</evidence>
<name>A0A0V7ZCR8_9CYAN</name>
<gene>
    <name evidence="1" type="ORF">BC008_08980</name>
    <name evidence="2" type="ORF">BC008_15805</name>
</gene>
<organism evidence="1 3">
    <name type="scientific">Mastigocoleus testarum BC008</name>
    <dbReference type="NCBI Taxonomy" id="371196"/>
    <lineage>
        <taxon>Bacteria</taxon>
        <taxon>Bacillati</taxon>
        <taxon>Cyanobacteriota</taxon>
        <taxon>Cyanophyceae</taxon>
        <taxon>Nostocales</taxon>
        <taxon>Hapalosiphonaceae</taxon>
        <taxon>Mastigocoleus</taxon>
    </lineage>
</organism>
<reference evidence="1 3" key="1">
    <citation type="journal article" date="2015" name="Genome Announc.">
        <title>Draft Genome of the Euendolithic (true boring) Cyanobacterium Mastigocoleus testarum strain BC008.</title>
        <authorList>
            <person name="Guida B.S."/>
            <person name="Garcia-Pichel F."/>
        </authorList>
    </citation>
    <scope>NUCLEOTIDE SEQUENCE [LARGE SCALE GENOMIC DNA]</scope>
    <source>
        <strain evidence="1 3">BC008</strain>
    </source>
</reference>
<dbReference type="InterPro" id="IPR014951">
    <property type="entry name" value="DUF1822"/>
</dbReference>
<dbReference type="Pfam" id="PF08852">
    <property type="entry name" value="DUF1822"/>
    <property type="match status" value="1"/>
</dbReference>
<evidence type="ECO:0000313" key="3">
    <source>
        <dbReference type="Proteomes" id="UP000053372"/>
    </source>
</evidence>
<dbReference type="Proteomes" id="UP000053372">
    <property type="component" value="Unassembled WGS sequence"/>
</dbReference>
<dbReference type="AlphaFoldDB" id="A0A0V7ZCR8"/>
<accession>A0A0V7ZCR8</accession>
<evidence type="ECO:0000313" key="2">
    <source>
        <dbReference type="EMBL" id="KST64110.1"/>
    </source>
</evidence>
<dbReference type="EMBL" id="LMTZ01000128">
    <property type="protein sequence ID" value="KST64110.1"/>
    <property type="molecule type" value="Genomic_DNA"/>
</dbReference>
<sequence length="300" mass="34112">MIDTKYYHINIPLSRCAHKLAEEFAAEQYSLEKSKKVYLNTLAVYAVHSYLTWLNIKTTLTGDSWHKSLRAIFDAADLEIVNVGKLECLPVLPGEKTIPLPPEATIDRIGYVVVQFHRKFDAVKLLGFISINAILEPSETIELNDLQPLEALLETIHIVNLRQWLEGIFKQDWQVPELLISHNLRGNAIADPLTLESQSQSVSRAKVVNVGKQVVLMVQLTSNVADVFDIRVRTYPGEDETHLPADLQLVILDEDHNPCMEVQSRNIDNWIQLEFSCKHEEKFSVMLILGDTTIKEDFVV</sequence>
<protein>
    <recommendedName>
        <fullName evidence="4">DUF1822 domain-containing protein</fullName>
    </recommendedName>
</protein>
<keyword evidence="3" id="KW-1185">Reference proteome</keyword>
<dbReference type="EMBL" id="LMTZ01000160">
    <property type="protein sequence ID" value="KST62293.1"/>
    <property type="molecule type" value="Genomic_DNA"/>
</dbReference>
<evidence type="ECO:0000313" key="1">
    <source>
        <dbReference type="EMBL" id="KST62293.1"/>
    </source>
</evidence>
<proteinExistence type="predicted"/>
<dbReference type="RefSeq" id="WP_027843777.1">
    <property type="nucleotide sequence ID" value="NZ_LMTZ01000128.1"/>
</dbReference>
<comment type="caution">
    <text evidence="1">The sequence shown here is derived from an EMBL/GenBank/DDBJ whole genome shotgun (WGS) entry which is preliminary data.</text>
</comment>